<dbReference type="Proteomes" id="UP000707451">
    <property type="component" value="Unassembled WGS sequence"/>
</dbReference>
<organism evidence="2 3">
    <name type="scientific">Linnemannia hyalina</name>
    <dbReference type="NCBI Taxonomy" id="64524"/>
    <lineage>
        <taxon>Eukaryota</taxon>
        <taxon>Fungi</taxon>
        <taxon>Fungi incertae sedis</taxon>
        <taxon>Mucoromycota</taxon>
        <taxon>Mortierellomycotina</taxon>
        <taxon>Mortierellomycetes</taxon>
        <taxon>Mortierellales</taxon>
        <taxon>Mortierellaceae</taxon>
        <taxon>Linnemannia</taxon>
    </lineage>
</organism>
<keyword evidence="3" id="KW-1185">Reference proteome</keyword>
<accession>A0A9P8BSX5</accession>
<evidence type="ECO:0000313" key="2">
    <source>
        <dbReference type="EMBL" id="KAG9067629.1"/>
    </source>
</evidence>
<evidence type="ECO:0000313" key="3">
    <source>
        <dbReference type="Proteomes" id="UP000707451"/>
    </source>
</evidence>
<evidence type="ECO:0000256" key="1">
    <source>
        <dbReference type="SAM" id="MobiDB-lite"/>
    </source>
</evidence>
<dbReference type="OrthoDB" id="2277177at2759"/>
<name>A0A9P8BSX5_9FUNG</name>
<protein>
    <submittedName>
        <fullName evidence="2">Uncharacterized protein</fullName>
    </submittedName>
</protein>
<sequence>MPHGRTLQPTSSPAQSTTPSVESEHSVVEAAESDHAAVEAEEPVLDNAERETLLGIVEKASHRACEWMVDGTCVACRFQEFQRACIESLVNNEIRKTEVADAMAIIGVFAPSMSTRRMEEAFSKKLLRALAKSTAELPEVDFDDSAMMKAVRNSTRGFARGGVG</sequence>
<feature type="region of interest" description="Disordered" evidence="1">
    <location>
        <begin position="1"/>
        <end position="41"/>
    </location>
</feature>
<dbReference type="EMBL" id="JAHRHY010000008">
    <property type="protein sequence ID" value="KAG9067629.1"/>
    <property type="molecule type" value="Genomic_DNA"/>
</dbReference>
<feature type="compositionally biased region" description="Basic and acidic residues" evidence="1">
    <location>
        <begin position="22"/>
        <end position="38"/>
    </location>
</feature>
<proteinExistence type="predicted"/>
<feature type="compositionally biased region" description="Low complexity" evidence="1">
    <location>
        <begin position="1"/>
        <end position="21"/>
    </location>
</feature>
<reference evidence="2" key="1">
    <citation type="submission" date="2021-06" db="EMBL/GenBank/DDBJ databases">
        <title>Genome Sequence of Mortierella hyaline Strain SCG-10, a Cold-Adapted, Nitrate-Reducing Fungus Isolated from Soil in Minnesota, USA.</title>
        <authorList>
            <person name="Aldossari N."/>
        </authorList>
    </citation>
    <scope>NUCLEOTIDE SEQUENCE</scope>
    <source>
        <strain evidence="2">SCG-10</strain>
    </source>
</reference>
<comment type="caution">
    <text evidence="2">The sequence shown here is derived from an EMBL/GenBank/DDBJ whole genome shotgun (WGS) entry which is preliminary data.</text>
</comment>
<dbReference type="AlphaFoldDB" id="A0A9P8BSX5"/>
<gene>
    <name evidence="2" type="ORF">KI688_012414</name>
</gene>